<organism evidence="2 3">
    <name type="scientific">Pristionchus entomophagus</name>
    <dbReference type="NCBI Taxonomy" id="358040"/>
    <lineage>
        <taxon>Eukaryota</taxon>
        <taxon>Metazoa</taxon>
        <taxon>Ecdysozoa</taxon>
        <taxon>Nematoda</taxon>
        <taxon>Chromadorea</taxon>
        <taxon>Rhabditida</taxon>
        <taxon>Rhabditina</taxon>
        <taxon>Diplogasteromorpha</taxon>
        <taxon>Diplogasteroidea</taxon>
        <taxon>Neodiplogasteridae</taxon>
        <taxon>Pristionchus</taxon>
    </lineage>
</organism>
<keyword evidence="3" id="KW-1185">Reference proteome</keyword>
<comment type="caution">
    <text evidence="2">The sequence shown here is derived from an EMBL/GenBank/DDBJ whole genome shotgun (WGS) entry which is preliminary data.</text>
</comment>
<reference evidence="2" key="1">
    <citation type="submission" date="2023-10" db="EMBL/GenBank/DDBJ databases">
        <title>Genome assembly of Pristionchus species.</title>
        <authorList>
            <person name="Yoshida K."/>
            <person name="Sommer R.J."/>
        </authorList>
    </citation>
    <scope>NUCLEOTIDE SEQUENCE</scope>
    <source>
        <strain evidence="2">RS0144</strain>
    </source>
</reference>
<proteinExistence type="predicted"/>
<feature type="compositionally biased region" description="Acidic residues" evidence="1">
    <location>
        <begin position="16"/>
        <end position="27"/>
    </location>
</feature>
<feature type="non-terminal residue" evidence="2">
    <location>
        <position position="1"/>
    </location>
</feature>
<evidence type="ECO:0000313" key="2">
    <source>
        <dbReference type="EMBL" id="GMS77827.1"/>
    </source>
</evidence>
<accession>A0AAV5S6Q6</accession>
<dbReference type="EMBL" id="BTSX01000001">
    <property type="protein sequence ID" value="GMS77827.1"/>
    <property type="molecule type" value="Genomic_DNA"/>
</dbReference>
<evidence type="ECO:0000256" key="1">
    <source>
        <dbReference type="SAM" id="MobiDB-lite"/>
    </source>
</evidence>
<gene>
    <name evidence="2" type="ORF">PENTCL1PPCAC_2</name>
</gene>
<sequence>RVCTQLNEKTPQVKEDSEENTEEEEMTDYMGSSALVEGEKGIDGSDGEEGQSVKKLRSDSKKKSEYVTSSLFFSDDEDDFSNQLQVLEIPRLMQPFPAITSKNNAPWRVEKTSTKEVLALDEYDFVVSPAKRNKKEEDDEEIRALPFLLRPAALRSRIFYKFEI</sequence>
<name>A0AAV5S6Q6_9BILA</name>
<evidence type="ECO:0000313" key="3">
    <source>
        <dbReference type="Proteomes" id="UP001432027"/>
    </source>
</evidence>
<feature type="region of interest" description="Disordered" evidence="1">
    <location>
        <begin position="1"/>
        <end position="65"/>
    </location>
</feature>
<feature type="compositionally biased region" description="Basic and acidic residues" evidence="1">
    <location>
        <begin position="56"/>
        <end position="65"/>
    </location>
</feature>
<feature type="compositionally biased region" description="Polar residues" evidence="1">
    <location>
        <begin position="1"/>
        <end position="10"/>
    </location>
</feature>
<protein>
    <submittedName>
        <fullName evidence="2">Uncharacterized protein</fullName>
    </submittedName>
</protein>
<dbReference type="Proteomes" id="UP001432027">
    <property type="component" value="Unassembled WGS sequence"/>
</dbReference>
<dbReference type="AlphaFoldDB" id="A0AAV5S6Q6"/>